<evidence type="ECO:0000313" key="1">
    <source>
        <dbReference type="EMBL" id="KAL0428397.1"/>
    </source>
</evidence>
<evidence type="ECO:0008006" key="2">
    <source>
        <dbReference type="Google" id="ProtNLM"/>
    </source>
</evidence>
<dbReference type="AlphaFoldDB" id="A0AAW2VG04"/>
<dbReference type="EMBL" id="JACGWN010000010">
    <property type="protein sequence ID" value="KAL0428397.1"/>
    <property type="molecule type" value="Genomic_DNA"/>
</dbReference>
<protein>
    <recommendedName>
        <fullName evidence="2">Retrotransposon gag domain-containing protein</fullName>
    </recommendedName>
</protein>
<accession>A0AAW2VG04</accession>
<proteinExistence type="predicted"/>
<dbReference type="PANTHER" id="PTHR34222:SF99">
    <property type="entry name" value="PROTEIN, PUTATIVE-RELATED"/>
    <property type="match status" value="1"/>
</dbReference>
<reference evidence="1" key="2">
    <citation type="journal article" date="2024" name="Plant">
        <title>Genomic evolution and insights into agronomic trait innovations of Sesamum species.</title>
        <authorList>
            <person name="Miao H."/>
            <person name="Wang L."/>
            <person name="Qu L."/>
            <person name="Liu H."/>
            <person name="Sun Y."/>
            <person name="Le M."/>
            <person name="Wang Q."/>
            <person name="Wei S."/>
            <person name="Zheng Y."/>
            <person name="Lin W."/>
            <person name="Duan Y."/>
            <person name="Cao H."/>
            <person name="Xiong S."/>
            <person name="Wang X."/>
            <person name="Wei L."/>
            <person name="Li C."/>
            <person name="Ma Q."/>
            <person name="Ju M."/>
            <person name="Zhao R."/>
            <person name="Li G."/>
            <person name="Mu C."/>
            <person name="Tian Q."/>
            <person name="Mei H."/>
            <person name="Zhang T."/>
            <person name="Gao T."/>
            <person name="Zhang H."/>
        </authorList>
    </citation>
    <scope>NUCLEOTIDE SEQUENCE</scope>
    <source>
        <strain evidence="1">KEN1</strain>
    </source>
</reference>
<gene>
    <name evidence="1" type="ORF">Slati_3014500</name>
</gene>
<reference evidence="1" key="1">
    <citation type="submission" date="2020-06" db="EMBL/GenBank/DDBJ databases">
        <authorList>
            <person name="Li T."/>
            <person name="Hu X."/>
            <person name="Zhang T."/>
            <person name="Song X."/>
            <person name="Zhang H."/>
            <person name="Dai N."/>
            <person name="Sheng W."/>
            <person name="Hou X."/>
            <person name="Wei L."/>
        </authorList>
    </citation>
    <scope>NUCLEOTIDE SEQUENCE</scope>
    <source>
        <strain evidence="1">KEN1</strain>
        <tissue evidence="1">Leaf</tissue>
    </source>
</reference>
<sequence length="228" mass="26352">MPAENDVEYVDWKRADCMVISWLLNSISKDIVDAFLYMSLARELWKLEERFGECNGPQLYQIQREISSISQGGSTVVVYYTKLKRLWDELNCLMRISVCTCGASRSVNELASFNRLMKFLKGLDENYDHIRNQILLMEPLPSVNKPYSMVLRVEKQREVHMLFDQEGNISMMVRGQEISKPSGRQQLSKFVSKKGKASRCRTKEIKSVNCKITGHTKESCFKLIGYPD</sequence>
<comment type="caution">
    <text evidence="1">The sequence shown here is derived from an EMBL/GenBank/DDBJ whole genome shotgun (WGS) entry which is preliminary data.</text>
</comment>
<dbReference type="PANTHER" id="PTHR34222">
    <property type="entry name" value="GAG_PRE-INTEGRS DOMAIN-CONTAINING PROTEIN"/>
    <property type="match status" value="1"/>
</dbReference>
<name>A0AAW2VG04_9LAMI</name>
<organism evidence="1">
    <name type="scientific">Sesamum latifolium</name>
    <dbReference type="NCBI Taxonomy" id="2727402"/>
    <lineage>
        <taxon>Eukaryota</taxon>
        <taxon>Viridiplantae</taxon>
        <taxon>Streptophyta</taxon>
        <taxon>Embryophyta</taxon>
        <taxon>Tracheophyta</taxon>
        <taxon>Spermatophyta</taxon>
        <taxon>Magnoliopsida</taxon>
        <taxon>eudicotyledons</taxon>
        <taxon>Gunneridae</taxon>
        <taxon>Pentapetalae</taxon>
        <taxon>asterids</taxon>
        <taxon>lamiids</taxon>
        <taxon>Lamiales</taxon>
        <taxon>Pedaliaceae</taxon>
        <taxon>Sesamum</taxon>
    </lineage>
</organism>